<proteinExistence type="predicted"/>
<name>A0ABP7VMV8_9ACTN</name>
<comment type="caution">
    <text evidence="1">The sequence shown here is derived from an EMBL/GenBank/DDBJ whole genome shotgun (WGS) entry which is preliminary data.</text>
</comment>
<evidence type="ECO:0000313" key="2">
    <source>
        <dbReference type="Proteomes" id="UP001500683"/>
    </source>
</evidence>
<keyword evidence="2" id="KW-1185">Reference proteome</keyword>
<protein>
    <submittedName>
        <fullName evidence="1">Uncharacterized protein</fullName>
    </submittedName>
</protein>
<reference evidence="2" key="1">
    <citation type="journal article" date="2019" name="Int. J. Syst. Evol. Microbiol.">
        <title>The Global Catalogue of Microorganisms (GCM) 10K type strain sequencing project: providing services to taxonomists for standard genome sequencing and annotation.</title>
        <authorList>
            <consortium name="The Broad Institute Genomics Platform"/>
            <consortium name="The Broad Institute Genome Sequencing Center for Infectious Disease"/>
            <person name="Wu L."/>
            <person name="Ma J."/>
        </authorList>
    </citation>
    <scope>NUCLEOTIDE SEQUENCE [LARGE SCALE GENOMIC DNA]</scope>
    <source>
        <strain evidence="2">JCM 16702</strain>
    </source>
</reference>
<evidence type="ECO:0000313" key="1">
    <source>
        <dbReference type="EMBL" id="GAA4070717.1"/>
    </source>
</evidence>
<sequence>MSEVQQQVFAVGVGVVEDVAVDEAGAVGEASLGAVGAHGPAAEPVAVFGGQAVDGVSFGHSAPSIGGR</sequence>
<accession>A0ABP7VMV8</accession>
<dbReference type="Proteomes" id="UP001500683">
    <property type="component" value="Unassembled WGS sequence"/>
</dbReference>
<organism evidence="1 2">
    <name type="scientific">Actinomadura miaoliensis</name>
    <dbReference type="NCBI Taxonomy" id="430685"/>
    <lineage>
        <taxon>Bacteria</taxon>
        <taxon>Bacillati</taxon>
        <taxon>Actinomycetota</taxon>
        <taxon>Actinomycetes</taxon>
        <taxon>Streptosporangiales</taxon>
        <taxon>Thermomonosporaceae</taxon>
        <taxon>Actinomadura</taxon>
    </lineage>
</organism>
<gene>
    <name evidence="1" type="ORF">GCM10022214_28020</name>
</gene>
<dbReference type="EMBL" id="BAAAZG010000016">
    <property type="protein sequence ID" value="GAA4070717.1"/>
    <property type="molecule type" value="Genomic_DNA"/>
</dbReference>